<evidence type="ECO:0000313" key="1">
    <source>
        <dbReference type="EMBL" id="KAI4803116.1"/>
    </source>
</evidence>
<evidence type="ECO:0000313" key="2">
    <source>
        <dbReference type="Proteomes" id="UP001057452"/>
    </source>
</evidence>
<sequence>NQLLSRGADSCRHHLLLLPCHLCLAPLPPDLLPVGRGESEGSQGGGASAPGPTPWGSHYSAVGLSHTHVH</sequence>
<reference evidence="1" key="1">
    <citation type="submission" date="2022-05" db="EMBL/GenBank/DDBJ databases">
        <title>Chromosome-level genome of Chaenocephalus aceratus.</title>
        <authorList>
            <person name="Park H."/>
        </authorList>
    </citation>
    <scope>NUCLEOTIDE SEQUENCE</scope>
    <source>
        <strain evidence="1">KU_202001</strain>
    </source>
</reference>
<organism evidence="1 2">
    <name type="scientific">Chaenocephalus aceratus</name>
    <name type="common">Blackfin icefish</name>
    <name type="synonym">Chaenichthys aceratus</name>
    <dbReference type="NCBI Taxonomy" id="36190"/>
    <lineage>
        <taxon>Eukaryota</taxon>
        <taxon>Metazoa</taxon>
        <taxon>Chordata</taxon>
        <taxon>Craniata</taxon>
        <taxon>Vertebrata</taxon>
        <taxon>Euteleostomi</taxon>
        <taxon>Actinopterygii</taxon>
        <taxon>Neopterygii</taxon>
        <taxon>Teleostei</taxon>
        <taxon>Neoteleostei</taxon>
        <taxon>Acanthomorphata</taxon>
        <taxon>Eupercaria</taxon>
        <taxon>Perciformes</taxon>
        <taxon>Notothenioidei</taxon>
        <taxon>Channichthyidae</taxon>
        <taxon>Chaenocephalus</taxon>
    </lineage>
</organism>
<dbReference type="EMBL" id="CM043807">
    <property type="protein sequence ID" value="KAI4803116.1"/>
    <property type="molecule type" value="Genomic_DNA"/>
</dbReference>
<feature type="non-terminal residue" evidence="1">
    <location>
        <position position="1"/>
    </location>
</feature>
<comment type="caution">
    <text evidence="1">The sequence shown here is derived from an EMBL/GenBank/DDBJ whole genome shotgun (WGS) entry which is preliminary data.</text>
</comment>
<accession>A0ACB9VU81</accession>
<protein>
    <submittedName>
        <fullName evidence="1">Uncharacterized protein</fullName>
    </submittedName>
</protein>
<gene>
    <name evidence="1" type="ORF">KUCAC02_006673</name>
</gene>
<dbReference type="Proteomes" id="UP001057452">
    <property type="component" value="Chromosome 23"/>
</dbReference>
<proteinExistence type="predicted"/>
<name>A0ACB9VU81_CHAAC</name>
<feature type="non-terminal residue" evidence="1">
    <location>
        <position position="70"/>
    </location>
</feature>
<keyword evidence="2" id="KW-1185">Reference proteome</keyword>